<accession>A0A060V0N7</accession>
<reference evidence="1" key="2">
    <citation type="submission" date="2014-07" db="EMBL/GenBank/DDBJ databases">
        <title>Initial genome analysis of the psychrotolerant acidophile Acidithiobacillus ferrivorans CF27: insights into iron and sulfur oxidation pathways and into biofilm formation.</title>
        <authorList>
            <person name="Talla E."/>
            <person name="Hedrich S."/>
            <person name="Mangenot S."/>
            <person name="Ji B."/>
            <person name="Johnson D.B."/>
            <person name="Barbe V."/>
            <person name="Bonnefoy V."/>
        </authorList>
    </citation>
    <scope>NUCLEOTIDE SEQUENCE [LARGE SCALE GENOMIC DNA]</scope>
    <source>
        <strain evidence="1">CF27</strain>
    </source>
</reference>
<dbReference type="EMBL" id="CCCS020000001">
    <property type="protein sequence ID" value="CDQ12244.1"/>
    <property type="molecule type" value="Genomic_DNA"/>
</dbReference>
<dbReference type="Proteomes" id="UP000193925">
    <property type="component" value="Chromosome AFERRI"/>
</dbReference>
<reference evidence="2 3" key="3">
    <citation type="submission" date="2017-03" db="EMBL/GenBank/DDBJ databases">
        <authorList>
            <person name="Regsiter A."/>
            <person name="William W."/>
        </authorList>
    </citation>
    <scope>NUCLEOTIDE SEQUENCE [LARGE SCALE GENOMIC DNA]</scope>
    <source>
        <strain evidence="2">PRJEB5721</strain>
    </source>
</reference>
<sequence>MISPTKSKLRLEELHERHPGLTASLGGTFLEAASVCLNRHHGSPVNMRVVCNGSASTQSVVFPKPDGRVLNAWANDIDTTESGAYGVSLAAVEIEEKLVAVRRAETLTGADWYVAPIGTEPSDLENCFRLEVSGVDFGGQSVVDARLRQKIEQTRRGASNLPAIASVVGFKEKAIAIQRVSDEK</sequence>
<dbReference type="RefSeq" id="WP_051984636.1">
    <property type="nucleotide sequence ID" value="NZ_CCCS020000001.1"/>
</dbReference>
<dbReference type="EMBL" id="LT841305">
    <property type="protein sequence ID" value="SMH65212.1"/>
    <property type="molecule type" value="Genomic_DNA"/>
</dbReference>
<evidence type="ECO:0000313" key="2">
    <source>
        <dbReference type="EMBL" id="SMH65212.1"/>
    </source>
</evidence>
<organism evidence="1">
    <name type="scientific">Acidithiobacillus ferrivorans</name>
    <dbReference type="NCBI Taxonomy" id="160808"/>
    <lineage>
        <taxon>Bacteria</taxon>
        <taxon>Pseudomonadati</taxon>
        <taxon>Pseudomonadota</taxon>
        <taxon>Acidithiobacillia</taxon>
        <taxon>Acidithiobacillales</taxon>
        <taxon>Acidithiobacillaceae</taxon>
        <taxon>Acidithiobacillus</taxon>
    </lineage>
</organism>
<gene>
    <name evidence="1" type="ORF">AFERRI_10067</name>
    <name evidence="2" type="ORF">AFERRI_11247</name>
</gene>
<proteinExistence type="predicted"/>
<protein>
    <submittedName>
        <fullName evidence="1">Uncharacterized protein</fullName>
    </submittedName>
</protein>
<keyword evidence="3" id="KW-1185">Reference proteome</keyword>
<name>A0A060V0N7_9PROT</name>
<dbReference type="AlphaFoldDB" id="A0A060V0N7"/>
<reference evidence="1" key="1">
    <citation type="submission" date="2014-03" db="EMBL/GenBank/DDBJ databases">
        <authorList>
            <person name="Genoscope - CEA"/>
        </authorList>
    </citation>
    <scope>NUCLEOTIDE SEQUENCE [LARGE SCALE GENOMIC DNA]</scope>
    <source>
        <strain evidence="1">CF27</strain>
    </source>
</reference>
<evidence type="ECO:0000313" key="3">
    <source>
        <dbReference type="Proteomes" id="UP000193925"/>
    </source>
</evidence>
<evidence type="ECO:0000313" key="1">
    <source>
        <dbReference type="EMBL" id="CDQ12244.1"/>
    </source>
</evidence>